<evidence type="ECO:0000313" key="1">
    <source>
        <dbReference type="EMBL" id="GAA4764370.1"/>
    </source>
</evidence>
<protein>
    <recommendedName>
        <fullName evidence="3">DivIVA domain-containing protein</fullName>
    </recommendedName>
</protein>
<dbReference type="NCBIfam" id="TIGR03544">
    <property type="entry name" value="DivI1A_domain"/>
    <property type="match status" value="1"/>
</dbReference>
<organism evidence="1 2">
    <name type="scientific">Microbacterium gilvum</name>
    <dbReference type="NCBI Taxonomy" id="1336204"/>
    <lineage>
        <taxon>Bacteria</taxon>
        <taxon>Bacillati</taxon>
        <taxon>Actinomycetota</taxon>
        <taxon>Actinomycetes</taxon>
        <taxon>Micrococcales</taxon>
        <taxon>Microbacteriaceae</taxon>
        <taxon>Microbacterium</taxon>
    </lineage>
</organism>
<reference evidence="2" key="1">
    <citation type="journal article" date="2019" name="Int. J. Syst. Evol. Microbiol.">
        <title>The Global Catalogue of Microorganisms (GCM) 10K type strain sequencing project: providing services to taxonomists for standard genome sequencing and annotation.</title>
        <authorList>
            <consortium name="The Broad Institute Genomics Platform"/>
            <consortium name="The Broad Institute Genome Sequencing Center for Infectious Disease"/>
            <person name="Wu L."/>
            <person name="Ma J."/>
        </authorList>
    </citation>
    <scope>NUCLEOTIDE SEQUENCE [LARGE SCALE GENOMIC DNA]</scope>
    <source>
        <strain evidence="2">JCM 18537</strain>
    </source>
</reference>
<evidence type="ECO:0000313" key="2">
    <source>
        <dbReference type="Proteomes" id="UP001501645"/>
    </source>
</evidence>
<dbReference type="Gene3D" id="6.10.250.660">
    <property type="match status" value="1"/>
</dbReference>
<gene>
    <name evidence="1" type="ORF">GCM10023351_03900</name>
</gene>
<proteinExistence type="predicted"/>
<keyword evidence="2" id="KW-1185">Reference proteome</keyword>
<comment type="caution">
    <text evidence="1">The sequence shown here is derived from an EMBL/GenBank/DDBJ whole genome shotgun (WGS) entry which is preliminary data.</text>
</comment>
<dbReference type="RefSeq" id="WP_345435391.1">
    <property type="nucleotide sequence ID" value="NZ_BAABKO010000001.1"/>
</dbReference>
<dbReference type="Proteomes" id="UP001501645">
    <property type="component" value="Unassembled WGS sequence"/>
</dbReference>
<dbReference type="InterPro" id="IPR019933">
    <property type="entry name" value="DivIVA_domain"/>
</dbReference>
<name>A0ABP8ZSU3_9MICO</name>
<accession>A0ABP8ZSU3</accession>
<dbReference type="EMBL" id="BAABKO010000001">
    <property type="protein sequence ID" value="GAA4764370.1"/>
    <property type="molecule type" value="Genomic_DNA"/>
</dbReference>
<evidence type="ECO:0008006" key="3">
    <source>
        <dbReference type="Google" id="ProtNLM"/>
    </source>
</evidence>
<dbReference type="InterPro" id="IPR019932">
    <property type="entry name" value="CHP03543"/>
</dbReference>
<sequence>MTDSSAPTPFPLVTGRQKGYERSAVDAFLAAAREAFEQGAEHVDAEVVRAAAFPLVRGGYAVMPVDAALARIEDAFAARERERAIREQGAAAWVDAARRDAQDVLDRLRRPEGERFDRVGLLRFGYARAEVDLVADRIAAYLADGAALTPEQVRQTAFRMARNGYREEQVDAVLDAVVGVMLAVR</sequence>
<dbReference type="NCBIfam" id="TIGR03543">
    <property type="entry name" value="divI1A_rptt_fam"/>
    <property type="match status" value="1"/>
</dbReference>